<evidence type="ECO:0000256" key="6">
    <source>
        <dbReference type="ARBA" id="ARBA00022989"/>
    </source>
</evidence>
<evidence type="ECO:0000313" key="12">
    <source>
        <dbReference type="Proteomes" id="UP000271472"/>
    </source>
</evidence>
<keyword evidence="3 10" id="KW-0813">Transport</keyword>
<dbReference type="NCBIfam" id="TIGR00810">
    <property type="entry name" value="secG"/>
    <property type="match status" value="1"/>
</dbReference>
<comment type="caution">
    <text evidence="11">The sequence shown here is derived from an EMBL/GenBank/DDBJ whole genome shotgun (WGS) entry which is preliminary data.</text>
</comment>
<dbReference type="GeneID" id="98662105"/>
<dbReference type="RefSeq" id="WP_123219060.1">
    <property type="nucleotide sequence ID" value="NZ_CALIRK010000026.1"/>
</dbReference>
<evidence type="ECO:0000256" key="7">
    <source>
        <dbReference type="ARBA" id="ARBA00023010"/>
    </source>
</evidence>
<reference evidence="12" key="1">
    <citation type="submission" date="2018-05" db="EMBL/GenBank/DDBJ databases">
        <title>Genome Sequencing of selected type strains of the family Eggerthellaceae.</title>
        <authorList>
            <person name="Danylec N."/>
            <person name="Stoll D.A."/>
            <person name="Doetsch A."/>
            <person name="Huch M."/>
        </authorList>
    </citation>
    <scope>NUCLEOTIDE SEQUENCE [LARGE SCALE GENOMIC DNA]</scope>
    <source>
        <strain evidence="12">DSM 22006</strain>
    </source>
</reference>
<dbReference type="GO" id="GO:0005886">
    <property type="term" value="C:plasma membrane"/>
    <property type="evidence" value="ECO:0007669"/>
    <property type="project" value="UniProtKB-SubCell"/>
</dbReference>
<keyword evidence="5 10" id="KW-0653">Protein transport</keyword>
<dbReference type="OrthoDB" id="4337190at2"/>
<proteinExistence type="inferred from homology"/>
<organism evidence="11 12">
    <name type="scientific">Slackia isoflavoniconvertens</name>
    <dbReference type="NCBI Taxonomy" id="572010"/>
    <lineage>
        <taxon>Bacteria</taxon>
        <taxon>Bacillati</taxon>
        <taxon>Actinomycetota</taxon>
        <taxon>Coriobacteriia</taxon>
        <taxon>Eggerthellales</taxon>
        <taxon>Eggerthellaceae</taxon>
        <taxon>Slackia</taxon>
    </lineage>
</organism>
<name>A0A3N0IGN8_9ACTN</name>
<dbReference type="GO" id="GO:0009306">
    <property type="term" value="P:protein secretion"/>
    <property type="evidence" value="ECO:0007669"/>
    <property type="project" value="UniProtKB-UniRule"/>
</dbReference>
<evidence type="ECO:0000256" key="1">
    <source>
        <dbReference type="ARBA" id="ARBA00004141"/>
    </source>
</evidence>
<evidence type="ECO:0000256" key="4">
    <source>
        <dbReference type="ARBA" id="ARBA00022692"/>
    </source>
</evidence>
<dbReference type="Proteomes" id="UP000271472">
    <property type="component" value="Unassembled WGS sequence"/>
</dbReference>
<dbReference type="PRINTS" id="PR01651">
    <property type="entry name" value="SECGEXPORT"/>
</dbReference>
<keyword evidence="12" id="KW-1185">Reference proteome</keyword>
<keyword evidence="10" id="KW-1003">Cell membrane</keyword>
<evidence type="ECO:0000256" key="5">
    <source>
        <dbReference type="ARBA" id="ARBA00022927"/>
    </source>
</evidence>
<sequence length="84" mass="9077">MNPLLILVLIVWAVSGVGLIVFVLLHSGKGTGVSDMIASSLYSTQTGTNIIEKNLDRITIIFAIVFMLSLLALMLLYPQGTISR</sequence>
<dbReference type="AlphaFoldDB" id="A0A3N0IGN8"/>
<keyword evidence="8 10" id="KW-0472">Membrane</keyword>
<dbReference type="Pfam" id="PF03840">
    <property type="entry name" value="SecG"/>
    <property type="match status" value="1"/>
</dbReference>
<comment type="similarity">
    <text evidence="2 10">Belongs to the SecG family.</text>
</comment>
<accession>A0A3N0IGN8</accession>
<dbReference type="EMBL" id="QIBZ01000004">
    <property type="protein sequence ID" value="RNM36171.1"/>
    <property type="molecule type" value="Genomic_DNA"/>
</dbReference>
<comment type="subcellular location">
    <subcellularLocation>
        <location evidence="10">Cell membrane</location>
        <topology evidence="10">Multi-pass membrane protein</topology>
    </subcellularLocation>
    <subcellularLocation>
        <location evidence="1">Membrane</location>
        <topology evidence="1">Multi-pass membrane protein</topology>
    </subcellularLocation>
</comment>
<gene>
    <name evidence="11" type="primary">secG</name>
    <name evidence="11" type="ORF">DMP05_02775</name>
</gene>
<feature type="transmembrane region" description="Helical" evidence="10">
    <location>
        <begin position="58"/>
        <end position="77"/>
    </location>
</feature>
<keyword evidence="4 10" id="KW-0812">Transmembrane</keyword>
<dbReference type="InterPro" id="IPR004692">
    <property type="entry name" value="SecG"/>
</dbReference>
<protein>
    <recommendedName>
        <fullName evidence="10">Protein-export membrane protein SecG</fullName>
    </recommendedName>
</protein>
<keyword evidence="7 10" id="KW-0811">Translocation</keyword>
<evidence type="ECO:0000256" key="9">
    <source>
        <dbReference type="ARBA" id="ARBA00025182"/>
    </source>
</evidence>
<evidence type="ECO:0000256" key="2">
    <source>
        <dbReference type="ARBA" id="ARBA00008445"/>
    </source>
</evidence>
<evidence type="ECO:0000313" key="11">
    <source>
        <dbReference type="EMBL" id="RNM36171.1"/>
    </source>
</evidence>
<evidence type="ECO:0000256" key="8">
    <source>
        <dbReference type="ARBA" id="ARBA00023136"/>
    </source>
</evidence>
<feature type="transmembrane region" description="Helical" evidence="10">
    <location>
        <begin position="6"/>
        <end position="25"/>
    </location>
</feature>
<evidence type="ECO:0000256" key="3">
    <source>
        <dbReference type="ARBA" id="ARBA00022448"/>
    </source>
</evidence>
<comment type="function">
    <text evidence="9 10">Involved in protein export. Participates in an early event of protein translocation.</text>
</comment>
<dbReference type="GO" id="GO:0015450">
    <property type="term" value="F:protein-transporting ATPase activity"/>
    <property type="evidence" value="ECO:0007669"/>
    <property type="project" value="UniProtKB-UniRule"/>
</dbReference>
<keyword evidence="6 10" id="KW-1133">Transmembrane helix</keyword>
<evidence type="ECO:0000256" key="10">
    <source>
        <dbReference type="RuleBase" id="RU365087"/>
    </source>
</evidence>